<sequence length="132" mass="15021">MKMKISTNLLKDTRDEWLAKTSATINTVNPIIDRIMEDESVEGVIMTNKEGAPILTNVSLTTATNYGLSFNRYGNMAQNYIKELDPFDAVIVMRINTKKIEIMVAPDPEFNIIVIQHARHKTKLIDKNIKNK</sequence>
<name>A0A921ZBI8_MANSE</name>
<dbReference type="AlphaFoldDB" id="A0A921ZBI8"/>
<proteinExistence type="predicted"/>
<evidence type="ECO:0008006" key="3">
    <source>
        <dbReference type="Google" id="ProtNLM"/>
    </source>
</evidence>
<dbReference type="SUPFAM" id="SSF103196">
    <property type="entry name" value="Roadblock/LC7 domain"/>
    <property type="match status" value="1"/>
</dbReference>
<reference evidence="1" key="1">
    <citation type="journal article" date="2016" name="Insect Biochem. Mol. Biol.">
        <title>Multifaceted biological insights from a draft genome sequence of the tobacco hornworm moth, Manduca sexta.</title>
        <authorList>
            <person name="Kanost M.R."/>
            <person name="Arrese E.L."/>
            <person name="Cao X."/>
            <person name="Chen Y.R."/>
            <person name="Chellapilla S."/>
            <person name="Goldsmith M.R."/>
            <person name="Grosse-Wilde E."/>
            <person name="Heckel D.G."/>
            <person name="Herndon N."/>
            <person name="Jiang H."/>
            <person name="Papanicolaou A."/>
            <person name="Qu J."/>
            <person name="Soulages J.L."/>
            <person name="Vogel H."/>
            <person name="Walters J."/>
            <person name="Waterhouse R.M."/>
            <person name="Ahn S.J."/>
            <person name="Almeida F.C."/>
            <person name="An C."/>
            <person name="Aqrawi P."/>
            <person name="Bretschneider A."/>
            <person name="Bryant W.B."/>
            <person name="Bucks S."/>
            <person name="Chao H."/>
            <person name="Chevignon G."/>
            <person name="Christen J.M."/>
            <person name="Clarke D.F."/>
            <person name="Dittmer N.T."/>
            <person name="Ferguson L.C.F."/>
            <person name="Garavelou S."/>
            <person name="Gordon K.H.J."/>
            <person name="Gunaratna R.T."/>
            <person name="Han Y."/>
            <person name="Hauser F."/>
            <person name="He Y."/>
            <person name="Heidel-Fischer H."/>
            <person name="Hirsh A."/>
            <person name="Hu Y."/>
            <person name="Jiang H."/>
            <person name="Kalra D."/>
            <person name="Klinner C."/>
            <person name="Konig C."/>
            <person name="Kovar C."/>
            <person name="Kroll A.R."/>
            <person name="Kuwar S.S."/>
            <person name="Lee S.L."/>
            <person name="Lehman R."/>
            <person name="Li K."/>
            <person name="Li Z."/>
            <person name="Liang H."/>
            <person name="Lovelace S."/>
            <person name="Lu Z."/>
            <person name="Mansfield J.H."/>
            <person name="McCulloch K.J."/>
            <person name="Mathew T."/>
            <person name="Morton B."/>
            <person name="Muzny D.M."/>
            <person name="Neunemann D."/>
            <person name="Ongeri F."/>
            <person name="Pauchet Y."/>
            <person name="Pu L.L."/>
            <person name="Pyrousis I."/>
            <person name="Rao X.J."/>
            <person name="Redding A."/>
            <person name="Roesel C."/>
            <person name="Sanchez-Gracia A."/>
            <person name="Schaack S."/>
            <person name="Shukla A."/>
            <person name="Tetreau G."/>
            <person name="Wang Y."/>
            <person name="Xiong G.H."/>
            <person name="Traut W."/>
            <person name="Walsh T.K."/>
            <person name="Worley K.C."/>
            <person name="Wu D."/>
            <person name="Wu W."/>
            <person name="Wu Y.Q."/>
            <person name="Zhang X."/>
            <person name="Zou Z."/>
            <person name="Zucker H."/>
            <person name="Briscoe A.D."/>
            <person name="Burmester T."/>
            <person name="Clem R.J."/>
            <person name="Feyereisen R."/>
            <person name="Grimmelikhuijzen C.J.P."/>
            <person name="Hamodrakas S.J."/>
            <person name="Hansson B.S."/>
            <person name="Huguet E."/>
            <person name="Jermiin L.S."/>
            <person name="Lan Q."/>
            <person name="Lehman H.K."/>
            <person name="Lorenzen M."/>
            <person name="Merzendorfer H."/>
            <person name="Michalopoulos I."/>
            <person name="Morton D.B."/>
            <person name="Muthukrishnan S."/>
            <person name="Oakeshott J.G."/>
            <person name="Palmer W."/>
            <person name="Park Y."/>
            <person name="Passarelli A.L."/>
            <person name="Rozas J."/>
            <person name="Schwartz L.M."/>
            <person name="Smith W."/>
            <person name="Southgate A."/>
            <person name="Vilcinskas A."/>
            <person name="Vogt R."/>
            <person name="Wang P."/>
            <person name="Werren J."/>
            <person name="Yu X.Q."/>
            <person name="Zhou J.J."/>
            <person name="Brown S.J."/>
            <person name="Scherer S.E."/>
            <person name="Richards S."/>
            <person name="Blissard G.W."/>
        </authorList>
    </citation>
    <scope>NUCLEOTIDE SEQUENCE</scope>
</reference>
<gene>
    <name evidence="1" type="ORF">O3G_MSEX008373</name>
</gene>
<dbReference type="EMBL" id="JH668452">
    <property type="protein sequence ID" value="KAG6453879.1"/>
    <property type="molecule type" value="Genomic_DNA"/>
</dbReference>
<dbReference type="Gene3D" id="3.30.450.30">
    <property type="entry name" value="Dynein light chain 2a, cytoplasmic"/>
    <property type="match status" value="1"/>
</dbReference>
<evidence type="ECO:0000313" key="2">
    <source>
        <dbReference type="Proteomes" id="UP000791440"/>
    </source>
</evidence>
<dbReference type="OrthoDB" id="9985637at2759"/>
<reference evidence="1" key="2">
    <citation type="submission" date="2020-12" db="EMBL/GenBank/DDBJ databases">
        <authorList>
            <person name="Kanost M."/>
        </authorList>
    </citation>
    <scope>NUCLEOTIDE SEQUENCE</scope>
</reference>
<accession>A0A921ZBI8</accession>
<comment type="caution">
    <text evidence="1">The sequence shown here is derived from an EMBL/GenBank/DDBJ whole genome shotgun (WGS) entry which is preliminary data.</text>
</comment>
<keyword evidence="2" id="KW-1185">Reference proteome</keyword>
<organism evidence="1 2">
    <name type="scientific">Manduca sexta</name>
    <name type="common">Tobacco hawkmoth</name>
    <name type="synonym">Tobacco hornworm</name>
    <dbReference type="NCBI Taxonomy" id="7130"/>
    <lineage>
        <taxon>Eukaryota</taxon>
        <taxon>Metazoa</taxon>
        <taxon>Ecdysozoa</taxon>
        <taxon>Arthropoda</taxon>
        <taxon>Hexapoda</taxon>
        <taxon>Insecta</taxon>
        <taxon>Pterygota</taxon>
        <taxon>Neoptera</taxon>
        <taxon>Endopterygota</taxon>
        <taxon>Lepidoptera</taxon>
        <taxon>Glossata</taxon>
        <taxon>Ditrysia</taxon>
        <taxon>Bombycoidea</taxon>
        <taxon>Sphingidae</taxon>
        <taxon>Sphinginae</taxon>
        <taxon>Sphingini</taxon>
        <taxon>Manduca</taxon>
    </lineage>
</organism>
<dbReference type="PANTHER" id="PTHR10779">
    <property type="entry name" value="DYNEIN LIGHT CHAIN ROADBLOCK"/>
    <property type="match status" value="1"/>
</dbReference>
<protein>
    <recommendedName>
        <fullName evidence="3">Roadblock/LAMTOR2 domain-containing protein</fullName>
    </recommendedName>
</protein>
<evidence type="ECO:0000313" key="1">
    <source>
        <dbReference type="EMBL" id="KAG6453879.1"/>
    </source>
</evidence>
<dbReference type="Proteomes" id="UP000791440">
    <property type="component" value="Unassembled WGS sequence"/>
</dbReference>